<keyword evidence="2" id="KW-0812">Transmembrane</keyword>
<organism evidence="3">
    <name type="scientific">viral metagenome</name>
    <dbReference type="NCBI Taxonomy" id="1070528"/>
    <lineage>
        <taxon>unclassified sequences</taxon>
        <taxon>metagenomes</taxon>
        <taxon>organismal metagenomes</taxon>
    </lineage>
</organism>
<keyword evidence="2" id="KW-1133">Transmembrane helix</keyword>
<evidence type="ECO:0000313" key="3">
    <source>
        <dbReference type="EMBL" id="QHS87164.1"/>
    </source>
</evidence>
<evidence type="ECO:0000256" key="2">
    <source>
        <dbReference type="SAM" id="Phobius"/>
    </source>
</evidence>
<name>A0A6C0B5P7_9ZZZZ</name>
<feature type="compositionally biased region" description="Low complexity" evidence="1">
    <location>
        <begin position="1"/>
        <end position="30"/>
    </location>
</feature>
<dbReference type="AlphaFoldDB" id="A0A6C0B5P7"/>
<proteinExistence type="predicted"/>
<feature type="transmembrane region" description="Helical" evidence="2">
    <location>
        <begin position="109"/>
        <end position="127"/>
    </location>
</feature>
<keyword evidence="2" id="KW-0472">Membrane</keyword>
<reference evidence="3" key="1">
    <citation type="journal article" date="2020" name="Nature">
        <title>Giant virus diversity and host interactions through global metagenomics.</title>
        <authorList>
            <person name="Schulz F."/>
            <person name="Roux S."/>
            <person name="Paez-Espino D."/>
            <person name="Jungbluth S."/>
            <person name="Walsh D.A."/>
            <person name="Denef V.J."/>
            <person name="McMahon K.D."/>
            <person name="Konstantinidis K.T."/>
            <person name="Eloe-Fadrosh E.A."/>
            <person name="Kyrpides N.C."/>
            <person name="Woyke T."/>
        </authorList>
    </citation>
    <scope>NUCLEOTIDE SEQUENCE</scope>
    <source>
        <strain evidence="3">GVMAG-M-3300009684-20</strain>
    </source>
</reference>
<sequence>MVSTVSSTAPTGSTLPPASSSSTSAGAVPADPRAPATLPKDSPAAALDTKTKDGALATAPTAQPGADKRWTVKTILAVTVAGLWLLFGLIGFVMSLICFGYSGSVGEKIMGLVIALFLGPWYFLYYFSSGSYCKAMPPTLF</sequence>
<feature type="region of interest" description="Disordered" evidence="1">
    <location>
        <begin position="1"/>
        <end position="46"/>
    </location>
</feature>
<evidence type="ECO:0000256" key="1">
    <source>
        <dbReference type="SAM" id="MobiDB-lite"/>
    </source>
</evidence>
<protein>
    <submittedName>
        <fullName evidence="3">Uncharacterized protein</fullName>
    </submittedName>
</protein>
<dbReference type="EMBL" id="MN739078">
    <property type="protein sequence ID" value="QHS87164.1"/>
    <property type="molecule type" value="Genomic_DNA"/>
</dbReference>
<feature type="transmembrane region" description="Helical" evidence="2">
    <location>
        <begin position="75"/>
        <end position="103"/>
    </location>
</feature>
<accession>A0A6C0B5P7</accession>